<comment type="caution">
    <text evidence="1">The sequence shown here is derived from an EMBL/GenBank/DDBJ whole genome shotgun (WGS) entry which is preliminary data.</text>
</comment>
<sequence>MQSRISSLDAYNETLDMIEYNLNSLQNTVFQSMELITTFYHSIKEINENTNDFNSIGGDKTNHLTQTVTTLSIAQEMNFYEQDIEYIKNNIHGIDLSLSNVISTREQIEKMIKNEIKKNKRFYNKKHKIQLLCNEIDVIQKQLERTDQLLAVNNLNENSGILARIEKSQVFLLKQIISKNTPNKTDDEKKYSELSRYKLLLSNKPTKENFDFVSEMIDTIPNVKIRL</sequence>
<dbReference type="RefSeq" id="XP_068354305.1">
    <property type="nucleotide sequence ID" value="XM_068508314.1"/>
</dbReference>
<dbReference type="AlphaFoldDB" id="A0A1J4JPY5"/>
<gene>
    <name evidence="1" type="ORF">TRFO_32105</name>
</gene>
<evidence type="ECO:0000313" key="2">
    <source>
        <dbReference type="Proteomes" id="UP000179807"/>
    </source>
</evidence>
<dbReference type="Proteomes" id="UP000179807">
    <property type="component" value="Unassembled WGS sequence"/>
</dbReference>
<protein>
    <submittedName>
        <fullName evidence="1">Uncharacterized protein</fullName>
    </submittedName>
</protein>
<dbReference type="VEuPathDB" id="TrichDB:TRFO_32105"/>
<dbReference type="EMBL" id="MLAK01000925">
    <property type="protein sequence ID" value="OHT01169.1"/>
    <property type="molecule type" value="Genomic_DNA"/>
</dbReference>
<reference evidence="1" key="1">
    <citation type="submission" date="2016-10" db="EMBL/GenBank/DDBJ databases">
        <authorList>
            <person name="Benchimol M."/>
            <person name="Almeida L.G."/>
            <person name="Vasconcelos A.T."/>
            <person name="Perreira-Neves A."/>
            <person name="Rosa I.A."/>
            <person name="Tasca T."/>
            <person name="Bogo M.R."/>
            <person name="de Souza W."/>
        </authorList>
    </citation>
    <scope>NUCLEOTIDE SEQUENCE [LARGE SCALE GENOMIC DNA]</scope>
    <source>
        <strain evidence="1">K</strain>
    </source>
</reference>
<organism evidence="1 2">
    <name type="scientific">Tritrichomonas foetus</name>
    <dbReference type="NCBI Taxonomy" id="1144522"/>
    <lineage>
        <taxon>Eukaryota</taxon>
        <taxon>Metamonada</taxon>
        <taxon>Parabasalia</taxon>
        <taxon>Tritrichomonadida</taxon>
        <taxon>Tritrichomonadidae</taxon>
        <taxon>Tritrichomonas</taxon>
    </lineage>
</organism>
<accession>A0A1J4JPY5</accession>
<dbReference type="GeneID" id="94843018"/>
<evidence type="ECO:0000313" key="1">
    <source>
        <dbReference type="EMBL" id="OHT01169.1"/>
    </source>
</evidence>
<proteinExistence type="predicted"/>
<name>A0A1J4JPY5_9EUKA</name>
<keyword evidence="2" id="KW-1185">Reference proteome</keyword>